<reference evidence="2 3" key="1">
    <citation type="submission" date="2024-09" db="EMBL/GenBank/DDBJ databases">
        <authorList>
            <person name="Sun Q."/>
            <person name="Mori K."/>
        </authorList>
    </citation>
    <scope>NUCLEOTIDE SEQUENCE [LARGE SCALE GENOMIC DNA]</scope>
    <source>
        <strain evidence="2 3">CECT 7682</strain>
    </source>
</reference>
<dbReference type="Proteomes" id="UP001589654">
    <property type="component" value="Unassembled WGS sequence"/>
</dbReference>
<dbReference type="InterPro" id="IPR054539">
    <property type="entry name" value="Beta-prop_PDH"/>
</dbReference>
<dbReference type="PANTHER" id="PTHR19328:SF40">
    <property type="entry name" value="BLL0591 PROTEIN"/>
    <property type="match status" value="1"/>
</dbReference>
<evidence type="ECO:0000313" key="2">
    <source>
        <dbReference type="EMBL" id="MFB9213232.1"/>
    </source>
</evidence>
<dbReference type="RefSeq" id="WP_290248727.1">
    <property type="nucleotide sequence ID" value="NZ_JAUFQT010000001.1"/>
</dbReference>
<evidence type="ECO:0000259" key="1">
    <source>
        <dbReference type="Pfam" id="PF22807"/>
    </source>
</evidence>
<organism evidence="2 3">
    <name type="scientific">Echinicola jeungdonensis</name>
    <dbReference type="NCBI Taxonomy" id="709343"/>
    <lineage>
        <taxon>Bacteria</taxon>
        <taxon>Pseudomonadati</taxon>
        <taxon>Bacteroidota</taxon>
        <taxon>Cytophagia</taxon>
        <taxon>Cytophagales</taxon>
        <taxon>Cyclobacteriaceae</taxon>
        <taxon>Echinicola</taxon>
    </lineage>
</organism>
<dbReference type="PANTHER" id="PTHR19328">
    <property type="entry name" value="HEDGEHOG-INTERACTING PROTEIN"/>
    <property type="match status" value="1"/>
</dbReference>
<dbReference type="InterPro" id="IPR011042">
    <property type="entry name" value="6-blade_b-propeller_TolB-like"/>
</dbReference>
<keyword evidence="3" id="KW-1185">Reference proteome</keyword>
<dbReference type="SUPFAM" id="SSF50952">
    <property type="entry name" value="Soluble quinoprotein glucose dehydrogenase"/>
    <property type="match status" value="1"/>
</dbReference>
<dbReference type="Pfam" id="PF22807">
    <property type="entry name" value="TrAA12"/>
    <property type="match status" value="1"/>
</dbReference>
<dbReference type="InterPro" id="IPR011041">
    <property type="entry name" value="Quinoprot_gluc/sorb_DH_b-prop"/>
</dbReference>
<feature type="domain" description="Pyrroloquinoline quinone-dependent pyranose dehydrogenase beta-propeller" evidence="1">
    <location>
        <begin position="64"/>
        <end position="398"/>
    </location>
</feature>
<dbReference type="EMBL" id="JBHMEW010000067">
    <property type="protein sequence ID" value="MFB9213232.1"/>
    <property type="molecule type" value="Genomic_DNA"/>
</dbReference>
<name>A0ABV5J9Q5_9BACT</name>
<sequence>MNSYQSLFSSFCLTLVIMACSPDQNEDRQSQKNRGLPTIESVEGNNRVDISNANAEVKLENIQLPPNFKISVWAADVPNARSMTISEEGIVYVGTRQEGKVYALIDTEGDGKADFRYTLASDLRMPNGVALKDGDLYVAEISRILKFEDIKANLANPIFEVVYDQYPTEGHHGWKFIAFGPDGKLYVPVGAPCNICDPENDIFASITRIDVGTNNIQPEIVAHGVRNSVGFDWNPSNQNLWFTDNGRDHLGDNQPDCELNEVTSTGQHFGYPYWHSGDVKDPEFGDKGQGQDAYVAPKAKLGPHVAPLGMRFYEGKMFPEDFLNSIMIAKHGSWNRSTKIGYEVTQVNLNQGNVESETVFATGWLNDATQEVWGRPVDVQELTDGSLLVSDDYANCIYRITYEK</sequence>
<dbReference type="Gene3D" id="2.120.10.30">
    <property type="entry name" value="TolB, C-terminal domain"/>
    <property type="match status" value="1"/>
</dbReference>
<accession>A0ABV5J9Q5</accession>
<evidence type="ECO:0000313" key="3">
    <source>
        <dbReference type="Proteomes" id="UP001589654"/>
    </source>
</evidence>
<protein>
    <submittedName>
        <fullName evidence="2">PQQ-dependent sugar dehydrogenase</fullName>
    </submittedName>
</protein>
<proteinExistence type="predicted"/>
<comment type="caution">
    <text evidence="2">The sequence shown here is derived from an EMBL/GenBank/DDBJ whole genome shotgun (WGS) entry which is preliminary data.</text>
</comment>
<gene>
    <name evidence="2" type="ORF">ACFFUR_15555</name>
</gene>